<feature type="active site" evidence="6">
    <location>
        <position position="42"/>
    </location>
</feature>
<evidence type="ECO:0000256" key="8">
    <source>
        <dbReference type="RuleBase" id="RU362042"/>
    </source>
</evidence>
<dbReference type="GO" id="GO:0004252">
    <property type="term" value="F:serine-type endopeptidase activity"/>
    <property type="evidence" value="ECO:0007669"/>
    <property type="project" value="InterPro"/>
</dbReference>
<dbReference type="PRINTS" id="PR00727">
    <property type="entry name" value="LEADERPTASE"/>
</dbReference>
<dbReference type="InterPro" id="IPR036286">
    <property type="entry name" value="LexA/Signal_pep-like_sf"/>
</dbReference>
<sequence>MSFFRKLVHIVYEFVEAFVISASVFVVIYLFLMQPHQVKGSSMFPTFKDKEYLLTDKVTYRTRAPRDGDVIVFKAPINEDFDFIKRIIATPGQTVMVNNGRVLIDGQMLDEFYLPSEYTTAPGEFLHDGEEYLVKEDEVITFGDNRDHSSDSRDWGPVPYRNIVGKVFFRYWPSNVAGLVMNPVKAKDEPVVTE</sequence>
<dbReference type="PANTHER" id="PTHR43390">
    <property type="entry name" value="SIGNAL PEPTIDASE I"/>
    <property type="match status" value="1"/>
</dbReference>
<comment type="similarity">
    <text evidence="2 8">Belongs to the peptidase S26 family.</text>
</comment>
<keyword evidence="5 7" id="KW-0378">Hydrolase</keyword>
<evidence type="ECO:0000256" key="2">
    <source>
        <dbReference type="ARBA" id="ARBA00009370"/>
    </source>
</evidence>
<proteinExistence type="inferred from homology"/>
<evidence type="ECO:0000256" key="1">
    <source>
        <dbReference type="ARBA" id="ARBA00000677"/>
    </source>
</evidence>
<evidence type="ECO:0000256" key="7">
    <source>
        <dbReference type="RuleBase" id="RU003993"/>
    </source>
</evidence>
<evidence type="ECO:0000256" key="4">
    <source>
        <dbReference type="ARBA" id="ARBA00022670"/>
    </source>
</evidence>
<keyword evidence="4 7" id="KW-0645">Protease</keyword>
<dbReference type="PROSITE" id="PS00761">
    <property type="entry name" value="SPASE_I_3"/>
    <property type="match status" value="1"/>
</dbReference>
<dbReference type="InterPro" id="IPR000223">
    <property type="entry name" value="Pept_S26A_signal_pept_1"/>
</dbReference>
<feature type="domain" description="Peptidase S26" evidence="9">
    <location>
        <begin position="13"/>
        <end position="172"/>
    </location>
</feature>
<dbReference type="InterPro" id="IPR019758">
    <property type="entry name" value="Pept_S26A_signal_pept_1_CS"/>
</dbReference>
<dbReference type="InterPro" id="IPR019757">
    <property type="entry name" value="Pept_S26A_signal_pept_1_Lys-AS"/>
</dbReference>
<feature type="active site" evidence="6">
    <location>
        <position position="85"/>
    </location>
</feature>
<dbReference type="GO" id="GO:0016020">
    <property type="term" value="C:membrane"/>
    <property type="evidence" value="ECO:0007669"/>
    <property type="project" value="UniProtKB-SubCell"/>
</dbReference>
<comment type="caution">
    <text evidence="10">The sequence shown here is derived from an EMBL/GenBank/DDBJ whole genome shotgun (WGS) entry which is preliminary data.</text>
</comment>
<dbReference type="PATRIC" id="fig|1618564.3.peg.4"/>
<reference evidence="10 11" key="1">
    <citation type="journal article" date="2015" name="Nature">
        <title>rRNA introns, odd ribosomes, and small enigmatic genomes across a large radiation of phyla.</title>
        <authorList>
            <person name="Brown C.T."/>
            <person name="Hug L.A."/>
            <person name="Thomas B.C."/>
            <person name="Sharon I."/>
            <person name="Castelle C.J."/>
            <person name="Singh A."/>
            <person name="Wilkins M.J."/>
            <person name="Williams K.H."/>
            <person name="Banfield J.F."/>
        </authorList>
    </citation>
    <scope>NUCLEOTIDE SEQUENCE [LARGE SCALE GENOMIC DNA]</scope>
</reference>
<comment type="catalytic activity">
    <reaction evidence="1 7">
        <text>Cleavage of hydrophobic, N-terminal signal or leader sequences from secreted and periplasmic proteins.</text>
        <dbReference type="EC" id="3.4.21.89"/>
    </reaction>
</comment>
<keyword evidence="7" id="KW-0812">Transmembrane</keyword>
<gene>
    <name evidence="10" type="ORF">UW60_C0001G0004</name>
</gene>
<name>A0A0G1J7X0_9BACT</name>
<dbReference type="InterPro" id="IPR019756">
    <property type="entry name" value="Pept_S26A_signal_pept_1_Ser-AS"/>
</dbReference>
<dbReference type="PROSITE" id="PS00501">
    <property type="entry name" value="SPASE_I_1"/>
    <property type="match status" value="1"/>
</dbReference>
<dbReference type="Pfam" id="PF10502">
    <property type="entry name" value="Peptidase_S26"/>
    <property type="match status" value="1"/>
</dbReference>
<dbReference type="PANTHER" id="PTHR43390:SF1">
    <property type="entry name" value="CHLOROPLAST PROCESSING PEPTIDASE"/>
    <property type="match status" value="1"/>
</dbReference>
<dbReference type="GO" id="GO:0009003">
    <property type="term" value="F:signal peptidase activity"/>
    <property type="evidence" value="ECO:0007669"/>
    <property type="project" value="UniProtKB-EC"/>
</dbReference>
<dbReference type="NCBIfam" id="TIGR02227">
    <property type="entry name" value="sigpep_I_bact"/>
    <property type="match status" value="1"/>
</dbReference>
<dbReference type="PROSITE" id="PS00760">
    <property type="entry name" value="SPASE_I_2"/>
    <property type="match status" value="1"/>
</dbReference>
<comment type="subcellular location">
    <subcellularLocation>
        <location evidence="8">Membrane</location>
        <topology evidence="8">Single-pass type II membrane protein</topology>
    </subcellularLocation>
</comment>
<keyword evidence="7" id="KW-1133">Transmembrane helix</keyword>
<evidence type="ECO:0000313" key="10">
    <source>
        <dbReference type="EMBL" id="KKT67726.1"/>
    </source>
</evidence>
<dbReference type="EC" id="3.4.21.89" evidence="3 7"/>
<dbReference type="EMBL" id="LCIY01000001">
    <property type="protein sequence ID" value="KKT67726.1"/>
    <property type="molecule type" value="Genomic_DNA"/>
</dbReference>
<organism evidence="10 11">
    <name type="scientific">Candidatus Woesebacteria bacterium GW2011_GWA2_44_33</name>
    <dbReference type="NCBI Taxonomy" id="1618564"/>
    <lineage>
        <taxon>Bacteria</taxon>
        <taxon>Candidatus Woeseibacteriota</taxon>
    </lineage>
</organism>
<dbReference type="CDD" id="cd06530">
    <property type="entry name" value="S26_SPase_I"/>
    <property type="match status" value="1"/>
</dbReference>
<feature type="transmembrane region" description="Helical" evidence="7">
    <location>
        <begin position="12"/>
        <end position="32"/>
    </location>
</feature>
<evidence type="ECO:0000256" key="3">
    <source>
        <dbReference type="ARBA" id="ARBA00013208"/>
    </source>
</evidence>
<evidence type="ECO:0000313" key="11">
    <source>
        <dbReference type="Proteomes" id="UP000034826"/>
    </source>
</evidence>
<evidence type="ECO:0000259" key="9">
    <source>
        <dbReference type="Pfam" id="PF10502"/>
    </source>
</evidence>
<keyword evidence="7" id="KW-0472">Membrane</keyword>
<evidence type="ECO:0000256" key="5">
    <source>
        <dbReference type="ARBA" id="ARBA00022801"/>
    </source>
</evidence>
<dbReference type="Proteomes" id="UP000034826">
    <property type="component" value="Unassembled WGS sequence"/>
</dbReference>
<dbReference type="AlphaFoldDB" id="A0A0G1J7X0"/>
<dbReference type="GO" id="GO:0006465">
    <property type="term" value="P:signal peptide processing"/>
    <property type="evidence" value="ECO:0007669"/>
    <property type="project" value="InterPro"/>
</dbReference>
<evidence type="ECO:0000256" key="6">
    <source>
        <dbReference type="PIRSR" id="PIRSR600223-1"/>
    </source>
</evidence>
<dbReference type="Gene3D" id="2.10.109.10">
    <property type="entry name" value="Umud Fragment, subunit A"/>
    <property type="match status" value="1"/>
</dbReference>
<dbReference type="InterPro" id="IPR019533">
    <property type="entry name" value="Peptidase_S26"/>
</dbReference>
<dbReference type="SUPFAM" id="SSF51306">
    <property type="entry name" value="LexA/Signal peptidase"/>
    <property type="match status" value="1"/>
</dbReference>
<accession>A0A0G1J7X0</accession>
<protein>
    <recommendedName>
        <fullName evidence="3 7">Signal peptidase I</fullName>
        <ecNumber evidence="3 7">3.4.21.89</ecNumber>
    </recommendedName>
</protein>